<dbReference type="GO" id="GO:0005829">
    <property type="term" value="C:cytosol"/>
    <property type="evidence" value="ECO:0007669"/>
    <property type="project" value="TreeGrafter"/>
</dbReference>
<protein>
    <submittedName>
        <fullName evidence="6">IMP cyclohydrolase</fullName>
    </submittedName>
</protein>
<dbReference type="SUPFAM" id="SSF52335">
    <property type="entry name" value="Methylglyoxal synthase-like"/>
    <property type="match status" value="1"/>
</dbReference>
<gene>
    <name evidence="6" type="ORF">ENJ96_05680</name>
</gene>
<evidence type="ECO:0000256" key="1">
    <source>
        <dbReference type="ARBA" id="ARBA00022679"/>
    </source>
</evidence>
<dbReference type="EMBL" id="DROK01000161">
    <property type="protein sequence ID" value="HHI97326.1"/>
    <property type="molecule type" value="Genomic_DNA"/>
</dbReference>
<dbReference type="GO" id="GO:0003937">
    <property type="term" value="F:IMP cyclohydrolase activity"/>
    <property type="evidence" value="ECO:0007669"/>
    <property type="project" value="InterPro"/>
</dbReference>
<evidence type="ECO:0000256" key="4">
    <source>
        <dbReference type="ARBA" id="ARBA00023268"/>
    </source>
</evidence>
<dbReference type="PANTHER" id="PTHR11692">
    <property type="entry name" value="BIFUNCTIONAL PURINE BIOSYNTHESIS PROTEIN PURH"/>
    <property type="match status" value="1"/>
</dbReference>
<keyword evidence="4" id="KW-0511">Multifunctional enzyme</keyword>
<proteinExistence type="predicted"/>
<name>A0A7V5P095_9BACT</name>
<dbReference type="InterPro" id="IPR036914">
    <property type="entry name" value="MGS-like_dom_sf"/>
</dbReference>
<dbReference type="GO" id="GO:0006189">
    <property type="term" value="P:'de novo' IMP biosynthetic process"/>
    <property type="evidence" value="ECO:0007669"/>
    <property type="project" value="TreeGrafter"/>
</dbReference>
<organism evidence="6">
    <name type="scientific">Thermodesulfatator atlanticus</name>
    <dbReference type="NCBI Taxonomy" id="501497"/>
    <lineage>
        <taxon>Bacteria</taxon>
        <taxon>Pseudomonadati</taxon>
        <taxon>Thermodesulfobacteriota</taxon>
        <taxon>Thermodesulfobacteria</taxon>
        <taxon>Thermodesulfobacteriales</taxon>
        <taxon>Thermodesulfatatoraceae</taxon>
        <taxon>Thermodesulfatator</taxon>
    </lineage>
</organism>
<dbReference type="SMART" id="SM00851">
    <property type="entry name" value="MGS"/>
    <property type="match status" value="1"/>
</dbReference>
<comment type="caution">
    <text evidence="6">The sequence shown here is derived from an EMBL/GenBank/DDBJ whole genome shotgun (WGS) entry which is preliminary data.</text>
</comment>
<sequence length="202" mass="22115">MAKIKRALISVTDKTGVAEFAKALHEMGVEIISTGGTARVIREAGVPVTDVSEVTGFPEMLDGRVKTLHPKIHGGILAIRSNPEHMRQLEEQGIKPIDLVVVNLYAFEKTVARGASLEEAIENIDIGGPTLLRAAAKNFRDVTVVVDPADYDQILAEMRAHDGETTLKTRFILARKVFETTSKYDTAIYNYLQGIDPETVKG</sequence>
<dbReference type="Gene3D" id="3.40.50.1380">
    <property type="entry name" value="Methylglyoxal synthase-like domain"/>
    <property type="match status" value="1"/>
</dbReference>
<dbReference type="PROSITE" id="PS51855">
    <property type="entry name" value="MGS"/>
    <property type="match status" value="1"/>
</dbReference>
<dbReference type="Proteomes" id="UP000886101">
    <property type="component" value="Unassembled WGS sequence"/>
</dbReference>
<dbReference type="FunFam" id="3.40.50.1380:FF:000001">
    <property type="entry name" value="Bifunctional purine biosynthesis protein PurH"/>
    <property type="match status" value="1"/>
</dbReference>
<dbReference type="InterPro" id="IPR002695">
    <property type="entry name" value="PurH-like"/>
</dbReference>
<dbReference type="GO" id="GO:0004643">
    <property type="term" value="F:phosphoribosylaminoimidazolecarboxamide formyltransferase activity"/>
    <property type="evidence" value="ECO:0007669"/>
    <property type="project" value="InterPro"/>
</dbReference>
<keyword evidence="1" id="KW-0808">Transferase</keyword>
<evidence type="ECO:0000256" key="2">
    <source>
        <dbReference type="ARBA" id="ARBA00022755"/>
    </source>
</evidence>
<reference evidence="6" key="1">
    <citation type="journal article" date="2020" name="mSystems">
        <title>Genome- and Community-Level Interaction Insights into Carbon Utilization and Element Cycling Functions of Hydrothermarchaeota in Hydrothermal Sediment.</title>
        <authorList>
            <person name="Zhou Z."/>
            <person name="Liu Y."/>
            <person name="Xu W."/>
            <person name="Pan J."/>
            <person name="Luo Z.H."/>
            <person name="Li M."/>
        </authorList>
    </citation>
    <scope>NUCLEOTIDE SEQUENCE [LARGE SCALE GENOMIC DNA]</scope>
    <source>
        <strain evidence="6">HyVt-533</strain>
    </source>
</reference>
<dbReference type="PANTHER" id="PTHR11692:SF0">
    <property type="entry name" value="BIFUNCTIONAL PURINE BIOSYNTHESIS PROTEIN ATIC"/>
    <property type="match status" value="1"/>
</dbReference>
<keyword evidence="2" id="KW-0658">Purine biosynthesis</keyword>
<dbReference type="Pfam" id="PF01808">
    <property type="entry name" value="AICARFT_IMPCHas"/>
    <property type="match status" value="1"/>
</dbReference>
<dbReference type="CDD" id="cd01421">
    <property type="entry name" value="IMPCH"/>
    <property type="match status" value="1"/>
</dbReference>
<evidence type="ECO:0000259" key="5">
    <source>
        <dbReference type="PROSITE" id="PS51855"/>
    </source>
</evidence>
<keyword evidence="3" id="KW-0378">Hydrolase</keyword>
<evidence type="ECO:0000313" key="6">
    <source>
        <dbReference type="EMBL" id="HHI97326.1"/>
    </source>
</evidence>
<dbReference type="Pfam" id="PF02142">
    <property type="entry name" value="MGS"/>
    <property type="match status" value="1"/>
</dbReference>
<feature type="domain" description="MGS-like" evidence="5">
    <location>
        <begin position="1"/>
        <end position="146"/>
    </location>
</feature>
<dbReference type="InterPro" id="IPR011607">
    <property type="entry name" value="MGS-like_dom"/>
</dbReference>
<dbReference type="AlphaFoldDB" id="A0A7V5P095"/>
<accession>A0A7V5P095</accession>
<evidence type="ECO:0000256" key="3">
    <source>
        <dbReference type="ARBA" id="ARBA00022801"/>
    </source>
</evidence>